<dbReference type="GO" id="GO:0030527">
    <property type="term" value="F:structural constituent of chromatin"/>
    <property type="evidence" value="ECO:0007669"/>
    <property type="project" value="InterPro"/>
</dbReference>
<evidence type="ECO:0000256" key="1">
    <source>
        <dbReference type="ARBA" id="ARBA00006846"/>
    </source>
</evidence>
<dbReference type="GO" id="GO:0000786">
    <property type="term" value="C:nucleosome"/>
    <property type="evidence" value="ECO:0007669"/>
    <property type="project" value="InterPro"/>
</dbReference>
<dbReference type="GO" id="GO:0003677">
    <property type="term" value="F:DNA binding"/>
    <property type="evidence" value="ECO:0007669"/>
    <property type="project" value="InterPro"/>
</dbReference>
<reference evidence="3" key="1">
    <citation type="submission" date="2025-08" db="UniProtKB">
        <authorList>
            <consortium name="RefSeq"/>
        </authorList>
    </citation>
    <scope>IDENTIFICATION</scope>
    <source>
        <strain evidence="3">USDA-PBARC FA_bdor</strain>
        <tissue evidence="3">Whole organism</tissue>
    </source>
</reference>
<dbReference type="Gene3D" id="1.10.20.10">
    <property type="entry name" value="Histone, subunit A"/>
    <property type="match status" value="1"/>
</dbReference>
<dbReference type="GeneID" id="105265931"/>
<accession>A0A9R1TZV9</accession>
<dbReference type="RefSeq" id="XP_011302067.1">
    <property type="nucleotide sequence ID" value="XM_011303765.1"/>
</dbReference>
<dbReference type="PRINTS" id="PR00621">
    <property type="entry name" value="HISTONEH2B"/>
</dbReference>
<proteinExistence type="inferred from homology"/>
<dbReference type="InterPro" id="IPR009072">
    <property type="entry name" value="Histone-fold"/>
</dbReference>
<dbReference type="Proteomes" id="UP000694866">
    <property type="component" value="Unplaced"/>
</dbReference>
<evidence type="ECO:0000313" key="3">
    <source>
        <dbReference type="RefSeq" id="XP_011302067.1"/>
    </source>
</evidence>
<organism evidence="2 3">
    <name type="scientific">Fopius arisanus</name>
    <dbReference type="NCBI Taxonomy" id="64838"/>
    <lineage>
        <taxon>Eukaryota</taxon>
        <taxon>Metazoa</taxon>
        <taxon>Ecdysozoa</taxon>
        <taxon>Arthropoda</taxon>
        <taxon>Hexapoda</taxon>
        <taxon>Insecta</taxon>
        <taxon>Pterygota</taxon>
        <taxon>Neoptera</taxon>
        <taxon>Endopterygota</taxon>
        <taxon>Hymenoptera</taxon>
        <taxon>Apocrita</taxon>
        <taxon>Ichneumonoidea</taxon>
        <taxon>Braconidae</taxon>
        <taxon>Opiinae</taxon>
        <taxon>Fopius</taxon>
    </lineage>
</organism>
<dbReference type="AlphaFoldDB" id="A0A9R1TZV9"/>
<name>A0A9R1TZV9_9HYME</name>
<sequence length="62" mass="7438">MQQRKSHKRKRWSNAVYIYRVLMQMYPDTGLATRILRIITLFGNSILEGLLQRLRGREYVPT</sequence>
<dbReference type="GO" id="GO:0046982">
    <property type="term" value="F:protein heterodimerization activity"/>
    <property type="evidence" value="ECO:0007669"/>
    <property type="project" value="InterPro"/>
</dbReference>
<gene>
    <name evidence="3" type="primary">LOC105265931</name>
</gene>
<evidence type="ECO:0000313" key="2">
    <source>
        <dbReference type="Proteomes" id="UP000694866"/>
    </source>
</evidence>
<comment type="similarity">
    <text evidence="1">Belongs to the histone H2B family.</text>
</comment>
<dbReference type="SUPFAM" id="SSF47113">
    <property type="entry name" value="Histone-fold"/>
    <property type="match status" value="1"/>
</dbReference>
<keyword evidence="2" id="KW-1185">Reference proteome</keyword>
<dbReference type="InterPro" id="IPR000558">
    <property type="entry name" value="Histone_H2B"/>
</dbReference>
<protein>
    <submittedName>
        <fullName evidence="3">Histone H2B.1, embryonic-like isoform X1</fullName>
    </submittedName>
</protein>
<dbReference type="KEGG" id="fas:105265931"/>